<organism evidence="6 7">
    <name type="scientific">Pectinatus haikarae</name>
    <dbReference type="NCBI Taxonomy" id="349096"/>
    <lineage>
        <taxon>Bacteria</taxon>
        <taxon>Bacillati</taxon>
        <taxon>Bacillota</taxon>
        <taxon>Negativicutes</taxon>
        <taxon>Selenomonadales</taxon>
        <taxon>Selenomonadaceae</taxon>
        <taxon>Pectinatus</taxon>
    </lineage>
</organism>
<dbReference type="PANTHER" id="PTHR43527:SF1">
    <property type="entry name" value="L-THREONINE KINASE"/>
    <property type="match status" value="1"/>
</dbReference>
<dbReference type="InterPro" id="IPR012363">
    <property type="entry name" value="PduX"/>
</dbReference>
<dbReference type="EC" id="2.7.1.177" evidence="6"/>
<dbReference type="RefSeq" id="WP_307223241.1">
    <property type="nucleotide sequence ID" value="NZ_CP116940.1"/>
</dbReference>
<evidence type="ECO:0000256" key="2">
    <source>
        <dbReference type="ARBA" id="ARBA00022741"/>
    </source>
</evidence>
<name>A0ABT9Y699_9FIRM</name>
<dbReference type="Proteomes" id="UP001239167">
    <property type="component" value="Unassembled WGS sequence"/>
</dbReference>
<evidence type="ECO:0000256" key="1">
    <source>
        <dbReference type="ARBA" id="ARBA00022679"/>
    </source>
</evidence>
<keyword evidence="7" id="KW-1185">Reference proteome</keyword>
<keyword evidence="3 6" id="KW-0418">Kinase</keyword>
<proteinExistence type="predicted"/>
<keyword evidence="2" id="KW-0547">Nucleotide-binding</keyword>
<accession>A0ABT9Y699</accession>
<protein>
    <submittedName>
        <fullName evidence="6">L-threonine kinase</fullName>
        <ecNumber evidence="6">2.7.1.177</ecNumber>
    </submittedName>
</protein>
<reference evidence="6 7" key="1">
    <citation type="submission" date="2023-07" db="EMBL/GenBank/DDBJ databases">
        <title>Genomic Encyclopedia of Type Strains, Phase IV (KMG-IV): sequencing the most valuable type-strain genomes for metagenomic binning, comparative biology and taxonomic classification.</title>
        <authorList>
            <person name="Goeker M."/>
        </authorList>
    </citation>
    <scope>NUCLEOTIDE SEQUENCE [LARGE SCALE GENOMIC DNA]</scope>
    <source>
        <strain evidence="6 7">DSM 16980</strain>
    </source>
</reference>
<dbReference type="GO" id="GO:0016301">
    <property type="term" value="F:kinase activity"/>
    <property type="evidence" value="ECO:0007669"/>
    <property type="project" value="UniProtKB-KW"/>
</dbReference>
<dbReference type="InterPro" id="IPR014721">
    <property type="entry name" value="Ribsml_uS5_D2-typ_fold_subgr"/>
</dbReference>
<feature type="domain" description="GHMP kinase N-terminal" evidence="5">
    <location>
        <begin position="55"/>
        <end position="121"/>
    </location>
</feature>
<dbReference type="SUPFAM" id="SSF54211">
    <property type="entry name" value="Ribosomal protein S5 domain 2-like"/>
    <property type="match status" value="1"/>
</dbReference>
<dbReference type="InterPro" id="IPR020568">
    <property type="entry name" value="Ribosomal_Su5_D2-typ_SF"/>
</dbReference>
<sequence>MTVSVKVPGACGELVQGVADGIPFLVTCPINMWSTAAASVKEHNEKIALKEKAAHALNMVCERFALDKAEIAVSLTSQLLRSKGMSSSSADIAAVCKAAALLQGKNPTEAQIAKLAAEIEPTDGVFCRGIVKFNHLTGDILEYLGEPPPVKILVFDCGGKVDTVVFNQRGELPQLNEEKEKQVKKAFELVAYGIKYKDAEALGAGTTISAIANQHILYKEDLADVIEIVKKYKGTGINIAHSGTLIGAIFTERENAEVMRGCVEAIRKRCPYTTYLFSTELVSGGFFYGGGKRINSI</sequence>
<dbReference type="Gene3D" id="3.30.230.10">
    <property type="match status" value="1"/>
</dbReference>
<dbReference type="Pfam" id="PF00288">
    <property type="entry name" value="GHMP_kinases_N"/>
    <property type="match status" value="1"/>
</dbReference>
<keyword evidence="1 6" id="KW-0808">Transferase</keyword>
<evidence type="ECO:0000313" key="7">
    <source>
        <dbReference type="Proteomes" id="UP001239167"/>
    </source>
</evidence>
<evidence type="ECO:0000259" key="5">
    <source>
        <dbReference type="Pfam" id="PF00288"/>
    </source>
</evidence>
<comment type="caution">
    <text evidence="6">The sequence shown here is derived from an EMBL/GenBank/DDBJ whole genome shotgun (WGS) entry which is preliminary data.</text>
</comment>
<evidence type="ECO:0000313" key="6">
    <source>
        <dbReference type="EMBL" id="MDQ0203231.1"/>
    </source>
</evidence>
<dbReference type="InterPro" id="IPR006204">
    <property type="entry name" value="GHMP_kinase_N_dom"/>
</dbReference>
<evidence type="ECO:0000256" key="4">
    <source>
        <dbReference type="ARBA" id="ARBA00022840"/>
    </source>
</evidence>
<dbReference type="EMBL" id="JAUSUE010000005">
    <property type="protein sequence ID" value="MDQ0203231.1"/>
    <property type="molecule type" value="Genomic_DNA"/>
</dbReference>
<gene>
    <name evidence="6" type="ORF">J2S01_000947</name>
</gene>
<dbReference type="PANTHER" id="PTHR43527">
    <property type="entry name" value="4-DIPHOSPHOCYTIDYL-2-C-METHYL-D-ERYTHRITOL KINASE, CHLOROPLASTIC"/>
    <property type="match status" value="1"/>
</dbReference>
<evidence type="ECO:0000256" key="3">
    <source>
        <dbReference type="ARBA" id="ARBA00022777"/>
    </source>
</evidence>
<dbReference type="PIRSF" id="PIRSF033887">
    <property type="entry name" value="PduX"/>
    <property type="match status" value="1"/>
</dbReference>
<keyword evidence="4" id="KW-0067">ATP-binding</keyword>